<comment type="caution">
    <text evidence="1">The sequence shown here is derived from an EMBL/GenBank/DDBJ whole genome shotgun (WGS) entry which is preliminary data.</text>
</comment>
<evidence type="ECO:0000313" key="2">
    <source>
        <dbReference type="Proteomes" id="UP001239680"/>
    </source>
</evidence>
<name>A0ABU0VXV5_9RHOB</name>
<sequence>MPKPRLTFVYIVEPPDYQTMACMLLASIRENFGPEVATIGYCPEHRMAELHPGVLRAHEMLGAEIRPMRTLGMWDAPYPHGNKIIAAMQPRESEFSAFVDSDVLFLQPNSAEALVKQDHVSCSVAASMNWGEQSVWERIYARFDMKVPQERVRLMRRTRQEVVPYFSAGLVVFPEATGQAQRFPDVWYDTARQLDRDVDLPHRRPYLDQMTLPLAIQRAGLAWNILPEAQHYILGGLMRGKALPEDQVIHTVHYRNPTVLREAGLMNKGRAMMRKHYGVNFVGRLAPEASDPEEGQG</sequence>
<organism evidence="1 2">
    <name type="scientific">Pseudogemmobacter lacusdianii</name>
    <dbReference type="NCBI Taxonomy" id="3069608"/>
    <lineage>
        <taxon>Bacteria</taxon>
        <taxon>Pseudomonadati</taxon>
        <taxon>Pseudomonadota</taxon>
        <taxon>Alphaproteobacteria</taxon>
        <taxon>Rhodobacterales</taxon>
        <taxon>Paracoccaceae</taxon>
        <taxon>Pseudogemmobacter</taxon>
    </lineage>
</organism>
<dbReference type="InterPro" id="IPR029044">
    <property type="entry name" value="Nucleotide-diphossugar_trans"/>
</dbReference>
<protein>
    <recommendedName>
        <fullName evidence="3">Nucleotide-diphospho-sugar transferase domain-containing protein</fullName>
    </recommendedName>
</protein>
<dbReference type="EMBL" id="JAVDBT010000007">
    <property type="protein sequence ID" value="MDQ2066590.1"/>
    <property type="molecule type" value="Genomic_DNA"/>
</dbReference>
<gene>
    <name evidence="1" type="ORF">Q9295_09400</name>
</gene>
<reference evidence="1 2" key="1">
    <citation type="submission" date="2023-08" db="EMBL/GenBank/DDBJ databases">
        <title>Characterization of two Paracoccaceae strains isolated from Phycosphere and proposal of Xinfangfangia lacusdiani sp. nov.</title>
        <authorList>
            <person name="Deng Y."/>
            <person name="Zhang Y.Q."/>
        </authorList>
    </citation>
    <scope>NUCLEOTIDE SEQUENCE [LARGE SCALE GENOMIC DNA]</scope>
    <source>
        <strain evidence="1 2">CPCC 101601</strain>
    </source>
</reference>
<dbReference type="Proteomes" id="UP001239680">
    <property type="component" value="Unassembled WGS sequence"/>
</dbReference>
<dbReference type="SUPFAM" id="SSF53448">
    <property type="entry name" value="Nucleotide-diphospho-sugar transferases"/>
    <property type="match status" value="1"/>
</dbReference>
<accession>A0ABU0VXV5</accession>
<proteinExistence type="predicted"/>
<evidence type="ECO:0000313" key="1">
    <source>
        <dbReference type="EMBL" id="MDQ2066590.1"/>
    </source>
</evidence>
<evidence type="ECO:0008006" key="3">
    <source>
        <dbReference type="Google" id="ProtNLM"/>
    </source>
</evidence>
<keyword evidence="2" id="KW-1185">Reference proteome</keyword>
<dbReference type="RefSeq" id="WP_306680288.1">
    <property type="nucleotide sequence ID" value="NZ_JAVDBT010000007.1"/>
</dbReference>